<dbReference type="EMBL" id="GGEC01082356">
    <property type="protein sequence ID" value="MBX62840.1"/>
    <property type="molecule type" value="Transcribed_RNA"/>
</dbReference>
<organism evidence="1">
    <name type="scientific">Rhizophora mucronata</name>
    <name type="common">Asiatic mangrove</name>
    <dbReference type="NCBI Taxonomy" id="61149"/>
    <lineage>
        <taxon>Eukaryota</taxon>
        <taxon>Viridiplantae</taxon>
        <taxon>Streptophyta</taxon>
        <taxon>Embryophyta</taxon>
        <taxon>Tracheophyta</taxon>
        <taxon>Spermatophyta</taxon>
        <taxon>Magnoliopsida</taxon>
        <taxon>eudicotyledons</taxon>
        <taxon>Gunneridae</taxon>
        <taxon>Pentapetalae</taxon>
        <taxon>rosids</taxon>
        <taxon>fabids</taxon>
        <taxon>Malpighiales</taxon>
        <taxon>Rhizophoraceae</taxon>
        <taxon>Rhizophora</taxon>
    </lineage>
</organism>
<proteinExistence type="predicted"/>
<dbReference type="AlphaFoldDB" id="A0A2P2Q7B6"/>
<sequence length="32" mass="3694">MGKHRENHKSKIPQNIVNVIEMEAMLARSCKT</sequence>
<accession>A0A2P2Q7B6</accession>
<reference evidence="1" key="1">
    <citation type="submission" date="2018-02" db="EMBL/GenBank/DDBJ databases">
        <title>Rhizophora mucronata_Transcriptome.</title>
        <authorList>
            <person name="Meera S.P."/>
            <person name="Sreeshan A."/>
            <person name="Augustine A."/>
        </authorList>
    </citation>
    <scope>NUCLEOTIDE SEQUENCE</scope>
    <source>
        <tissue evidence="1">Leaf</tissue>
    </source>
</reference>
<protein>
    <submittedName>
        <fullName evidence="1">Uncharacterized protein</fullName>
    </submittedName>
</protein>
<evidence type="ECO:0000313" key="1">
    <source>
        <dbReference type="EMBL" id="MBX62840.1"/>
    </source>
</evidence>
<name>A0A2P2Q7B6_RHIMU</name>